<feature type="signal peptide" evidence="1">
    <location>
        <begin position="1"/>
        <end position="19"/>
    </location>
</feature>
<name>A0A4U0U0Y4_9PEZI</name>
<gene>
    <name evidence="2" type="ORF">B0A54_16222</name>
</gene>
<evidence type="ECO:0008006" key="4">
    <source>
        <dbReference type="Google" id="ProtNLM"/>
    </source>
</evidence>
<organism evidence="2 3">
    <name type="scientific">Friedmanniomyces endolithicus</name>
    <dbReference type="NCBI Taxonomy" id="329885"/>
    <lineage>
        <taxon>Eukaryota</taxon>
        <taxon>Fungi</taxon>
        <taxon>Dikarya</taxon>
        <taxon>Ascomycota</taxon>
        <taxon>Pezizomycotina</taxon>
        <taxon>Dothideomycetes</taxon>
        <taxon>Dothideomycetidae</taxon>
        <taxon>Mycosphaerellales</taxon>
        <taxon>Teratosphaeriaceae</taxon>
        <taxon>Friedmanniomyces</taxon>
    </lineage>
</organism>
<keyword evidence="1" id="KW-0732">Signal</keyword>
<reference evidence="2 3" key="1">
    <citation type="submission" date="2017-03" db="EMBL/GenBank/DDBJ databases">
        <title>Genomes of endolithic fungi from Antarctica.</title>
        <authorList>
            <person name="Coleine C."/>
            <person name="Masonjones S."/>
            <person name="Stajich J.E."/>
        </authorList>
    </citation>
    <scope>NUCLEOTIDE SEQUENCE [LARGE SCALE GENOMIC DNA]</scope>
    <source>
        <strain evidence="2 3">CCFEE 5311</strain>
    </source>
</reference>
<dbReference type="AlphaFoldDB" id="A0A4U0U0Y4"/>
<sequence length="300" mass="30902">MLTLLSTSSFLTCLLQVLPANTYSVANVTSSDLGHPHDAMADIASVVYLHETHSISASQDDKPDGTGALAQSNKLLTGSTPMTLVEEIVSNTYGQAVPGGVPLFSVPVSTRNMTSNTAPPILTSCCGGAHGAKNLYAILDGPNVVYLQVHFTGSPLATIGVQAITISQRSYSTDGTSVAFTLCLPGNATLAPLLVIHYTIFSNPPVASTACSSWADTGTNLTTLPTIVARMEGLETRLTPILTGIKLVLDLILDIIQIVLNWRQLMQLRHIAGTVGGHVGGNGGGNVGGNGGANAGGNAV</sequence>
<evidence type="ECO:0000313" key="3">
    <source>
        <dbReference type="Proteomes" id="UP000310066"/>
    </source>
</evidence>
<evidence type="ECO:0000313" key="2">
    <source>
        <dbReference type="EMBL" id="TKA28540.1"/>
    </source>
</evidence>
<dbReference type="EMBL" id="NAJP01000116">
    <property type="protein sequence ID" value="TKA28540.1"/>
    <property type="molecule type" value="Genomic_DNA"/>
</dbReference>
<protein>
    <recommendedName>
        <fullName evidence="4">Secreted protein</fullName>
    </recommendedName>
</protein>
<dbReference type="OrthoDB" id="3879360at2759"/>
<feature type="chain" id="PRO_5020411329" description="Secreted protein" evidence="1">
    <location>
        <begin position="20"/>
        <end position="300"/>
    </location>
</feature>
<evidence type="ECO:0000256" key="1">
    <source>
        <dbReference type="SAM" id="SignalP"/>
    </source>
</evidence>
<comment type="caution">
    <text evidence="2">The sequence shown here is derived from an EMBL/GenBank/DDBJ whole genome shotgun (WGS) entry which is preliminary data.</text>
</comment>
<accession>A0A4U0U0Y4</accession>
<proteinExistence type="predicted"/>
<dbReference type="Proteomes" id="UP000310066">
    <property type="component" value="Unassembled WGS sequence"/>
</dbReference>